<keyword evidence="2" id="KW-1185">Reference proteome</keyword>
<reference evidence="1 2" key="1">
    <citation type="journal article" date="2024" name="J Genomics">
        <title>Draft genome sequencing and assembly of Favolaschia claudopus CIRM-BRFM 2984 isolated from oak limbs.</title>
        <authorList>
            <person name="Navarro D."/>
            <person name="Drula E."/>
            <person name="Chaduli D."/>
            <person name="Cazenave R."/>
            <person name="Ahrendt S."/>
            <person name="Wang J."/>
            <person name="Lipzen A."/>
            <person name="Daum C."/>
            <person name="Barry K."/>
            <person name="Grigoriev I.V."/>
            <person name="Favel A."/>
            <person name="Rosso M.N."/>
            <person name="Martin F."/>
        </authorList>
    </citation>
    <scope>NUCLEOTIDE SEQUENCE [LARGE SCALE GENOMIC DNA]</scope>
    <source>
        <strain evidence="1 2">CIRM-BRFM 2984</strain>
    </source>
</reference>
<evidence type="ECO:0000313" key="2">
    <source>
        <dbReference type="Proteomes" id="UP001362999"/>
    </source>
</evidence>
<dbReference type="Proteomes" id="UP001362999">
    <property type="component" value="Unassembled WGS sequence"/>
</dbReference>
<gene>
    <name evidence="1" type="ORF">R3P38DRAFT_3367618</name>
</gene>
<evidence type="ECO:0000313" key="1">
    <source>
        <dbReference type="EMBL" id="KAK7002451.1"/>
    </source>
</evidence>
<accession>A0AAW0A8Q6</accession>
<dbReference type="EMBL" id="JAWWNJ010000079">
    <property type="protein sequence ID" value="KAK7002451.1"/>
    <property type="molecule type" value="Genomic_DNA"/>
</dbReference>
<dbReference type="AlphaFoldDB" id="A0AAW0A8Q6"/>
<proteinExistence type="predicted"/>
<comment type="caution">
    <text evidence="1">The sequence shown here is derived from an EMBL/GenBank/DDBJ whole genome shotgun (WGS) entry which is preliminary data.</text>
</comment>
<sequence>MIEAREGTGVCRGGNARPRAIEGLPSFSEEGDSCCAFATTEDKCRRRERRYALAEERAVNGNRRMRYPWMSRVGEEETVDEREAARIYLGLCQRGVVIERGREAPTVLTWCASAEETATKRTDVVQACLLGEGGRSGRGGSGRQRNWVEVRELGCRRDEMGVYRRTKIWDTEVSSSSPLWILEGIGDEALLSGMILRKRSRCDLEEEYEANTMDCVERSEAEGQILRGPIGVCWPAKLYM</sequence>
<name>A0AAW0A8Q6_9AGAR</name>
<protein>
    <submittedName>
        <fullName evidence="1">Uncharacterized protein</fullName>
    </submittedName>
</protein>
<organism evidence="1 2">
    <name type="scientific">Favolaschia claudopus</name>
    <dbReference type="NCBI Taxonomy" id="2862362"/>
    <lineage>
        <taxon>Eukaryota</taxon>
        <taxon>Fungi</taxon>
        <taxon>Dikarya</taxon>
        <taxon>Basidiomycota</taxon>
        <taxon>Agaricomycotina</taxon>
        <taxon>Agaricomycetes</taxon>
        <taxon>Agaricomycetidae</taxon>
        <taxon>Agaricales</taxon>
        <taxon>Marasmiineae</taxon>
        <taxon>Mycenaceae</taxon>
        <taxon>Favolaschia</taxon>
    </lineage>
</organism>